<organism evidence="3 4">
    <name type="scientific">Streptomyces capitiformicae</name>
    <dbReference type="NCBI Taxonomy" id="2014920"/>
    <lineage>
        <taxon>Bacteria</taxon>
        <taxon>Bacillati</taxon>
        <taxon>Actinomycetota</taxon>
        <taxon>Actinomycetes</taxon>
        <taxon>Kitasatosporales</taxon>
        <taxon>Streptomycetaceae</taxon>
        <taxon>Streptomyces</taxon>
    </lineage>
</organism>
<evidence type="ECO:0000313" key="3">
    <source>
        <dbReference type="EMBL" id="GHH84641.1"/>
    </source>
</evidence>
<dbReference type="GO" id="GO:0004519">
    <property type="term" value="F:endonuclease activity"/>
    <property type="evidence" value="ECO:0007669"/>
    <property type="project" value="InterPro"/>
</dbReference>
<evidence type="ECO:0000313" key="4">
    <source>
        <dbReference type="Proteomes" id="UP000603227"/>
    </source>
</evidence>
<dbReference type="RefSeq" id="WP_189781549.1">
    <property type="nucleotide sequence ID" value="NZ_BNAT01000004.1"/>
</dbReference>
<feature type="domain" description="Restriction endonuclease type IV Mrr" evidence="2">
    <location>
        <begin position="443"/>
        <end position="553"/>
    </location>
</feature>
<accession>A0A919L6L8</accession>
<reference evidence="3" key="2">
    <citation type="submission" date="2020-09" db="EMBL/GenBank/DDBJ databases">
        <authorList>
            <person name="Sun Q."/>
            <person name="Zhou Y."/>
        </authorList>
    </citation>
    <scope>NUCLEOTIDE SEQUENCE</scope>
    <source>
        <strain evidence="3">CGMCC 4.7403</strain>
    </source>
</reference>
<dbReference type="Proteomes" id="UP000603227">
    <property type="component" value="Unassembled WGS sequence"/>
</dbReference>
<keyword evidence="4" id="KW-1185">Reference proteome</keyword>
<reference evidence="3" key="1">
    <citation type="journal article" date="2014" name="Int. J. Syst. Evol. Microbiol.">
        <title>Complete genome sequence of Corynebacterium casei LMG S-19264T (=DSM 44701T), isolated from a smear-ripened cheese.</title>
        <authorList>
            <consortium name="US DOE Joint Genome Institute (JGI-PGF)"/>
            <person name="Walter F."/>
            <person name="Albersmeier A."/>
            <person name="Kalinowski J."/>
            <person name="Ruckert C."/>
        </authorList>
    </citation>
    <scope>NUCLEOTIDE SEQUENCE</scope>
    <source>
        <strain evidence="3">CGMCC 4.7403</strain>
    </source>
</reference>
<protein>
    <recommendedName>
        <fullName evidence="2">Restriction endonuclease type IV Mrr domain-containing protein</fullName>
    </recommendedName>
</protein>
<dbReference type="GO" id="GO:0009307">
    <property type="term" value="P:DNA restriction-modification system"/>
    <property type="evidence" value="ECO:0007669"/>
    <property type="project" value="InterPro"/>
</dbReference>
<evidence type="ECO:0000256" key="1">
    <source>
        <dbReference type="SAM" id="MobiDB-lite"/>
    </source>
</evidence>
<name>A0A919L6L8_9ACTN</name>
<dbReference type="Gene3D" id="3.40.91.30">
    <property type="match status" value="1"/>
</dbReference>
<gene>
    <name evidence="3" type="ORF">GCM10017771_14300</name>
</gene>
<dbReference type="GO" id="GO:0003677">
    <property type="term" value="F:DNA binding"/>
    <property type="evidence" value="ECO:0007669"/>
    <property type="project" value="InterPro"/>
</dbReference>
<dbReference type="Pfam" id="PF04471">
    <property type="entry name" value="Mrr_cat"/>
    <property type="match status" value="1"/>
</dbReference>
<sequence>MHSRQPVPAKSWRDRSNSLGYIQGGTEAQADLLRQVLVQLPCDGEESLEWRTPEGKCVSARCEDLCRRVLSAPGLAERSDESQWQPSAYATQWLENKDNSFLAAHLHAHVKFFGELLLAIGDQTKHADLLKVATEAYGLNWTSLSPVRDRTGWLRSLGMIELWGQRVVRTELGDALLEVLQLCPPESARGEGEEADEPDGGGDEELAFFGDSLQLEQVDLRNRRALIGYIPRGNASDSRDGDSTLTATAALRKLVALLGDGTGLEEFGELCGSEFGISKKSFITMMHALRHTGLVEQTSFNRFAPSEHAHRVVDEGNERLLAANLHMRYLFFGEILRHLDKPATTSTLVAVAKETYGYMQASNGEVRLRLAFLQDAGLVERVDWQRFRVTAAGRSFAKSLTLQLPVEAEPETTDSSGPQDAPPSPMPETVIAQLREYGNVGTDSREFEEAVSRAFSFLGFKAEHLGGAGRTDVLCIAQLAAKDRYRIIVDAKSSGNGQVAEASVKFDALRDHKRKHKADHVVVVGPEFAPRLKNWAAENEVILLRIEDLATLLDHHSRNPMPLTELRDAFSRIDTFSDDLTERYQGLERRSLLMRRIIDLAFQEAVDEDPVDDGYISVENIIYALRKEVTPRPSRQEVDELIAFLSSPVVAALESTKGRHKLIDSPRNMALRLACLGGTIAIN</sequence>
<dbReference type="InterPro" id="IPR007560">
    <property type="entry name" value="Restrct_endonuc_IV_Mrr"/>
</dbReference>
<proteinExistence type="predicted"/>
<dbReference type="Gene3D" id="1.10.10.10">
    <property type="entry name" value="Winged helix-like DNA-binding domain superfamily/Winged helix DNA-binding domain"/>
    <property type="match status" value="1"/>
</dbReference>
<dbReference type="EMBL" id="BNAT01000004">
    <property type="protein sequence ID" value="GHH84641.1"/>
    <property type="molecule type" value="Genomic_DNA"/>
</dbReference>
<feature type="region of interest" description="Disordered" evidence="1">
    <location>
        <begin position="407"/>
        <end position="427"/>
    </location>
</feature>
<dbReference type="InterPro" id="IPR036388">
    <property type="entry name" value="WH-like_DNA-bd_sf"/>
</dbReference>
<dbReference type="AlphaFoldDB" id="A0A919L6L8"/>
<evidence type="ECO:0000259" key="2">
    <source>
        <dbReference type="Pfam" id="PF04471"/>
    </source>
</evidence>
<comment type="caution">
    <text evidence="3">The sequence shown here is derived from an EMBL/GenBank/DDBJ whole genome shotgun (WGS) entry which is preliminary data.</text>
</comment>